<gene>
    <name evidence="5" type="ORF">C8Z91_16290</name>
</gene>
<feature type="chain" id="PRO_5015706273" description="Hint domain-containing protein" evidence="3">
    <location>
        <begin position="24"/>
        <end position="1663"/>
    </location>
</feature>
<dbReference type="InterPro" id="IPR006530">
    <property type="entry name" value="YD"/>
</dbReference>
<dbReference type="PANTHER" id="PTHR32305">
    <property type="match status" value="1"/>
</dbReference>
<dbReference type="InterPro" id="IPR036844">
    <property type="entry name" value="Hint_dom_sf"/>
</dbReference>
<dbReference type="CDD" id="cd00081">
    <property type="entry name" value="Hint"/>
    <property type="match status" value="1"/>
</dbReference>
<dbReference type="EMBL" id="PYHP01000042">
    <property type="protein sequence ID" value="PUA38271.1"/>
    <property type="molecule type" value="Genomic_DNA"/>
</dbReference>
<dbReference type="NCBIfam" id="TIGR03696">
    <property type="entry name" value="Rhs_assc_core"/>
    <property type="match status" value="1"/>
</dbReference>
<dbReference type="PROSITE" id="PS50817">
    <property type="entry name" value="INTEIN_N_TER"/>
    <property type="match status" value="1"/>
</dbReference>
<comment type="caution">
    <text evidence="5">The sequence shown here is derived from an EMBL/GenBank/DDBJ whole genome shotgun (WGS) entry which is preliminary data.</text>
</comment>
<dbReference type="Pfam" id="PF25023">
    <property type="entry name" value="TEN_YD-shell"/>
    <property type="match status" value="2"/>
</dbReference>
<evidence type="ECO:0000256" key="1">
    <source>
        <dbReference type="ARBA" id="ARBA00022737"/>
    </source>
</evidence>
<dbReference type="Gene3D" id="2.170.16.10">
    <property type="entry name" value="Hedgehog/Intein (Hint) domain"/>
    <property type="match status" value="1"/>
</dbReference>
<dbReference type="Proteomes" id="UP000244184">
    <property type="component" value="Unassembled WGS sequence"/>
</dbReference>
<dbReference type="PROSITE" id="PS50818">
    <property type="entry name" value="INTEIN_C_TER"/>
    <property type="match status" value="1"/>
</dbReference>
<dbReference type="InterPro" id="IPR050708">
    <property type="entry name" value="T6SS_VgrG/RHS"/>
</dbReference>
<protein>
    <recommendedName>
        <fullName evidence="4">Hint domain-containing protein</fullName>
    </recommendedName>
</protein>
<accession>A0A2T6G286</accession>
<dbReference type="RefSeq" id="WP_108532232.1">
    <property type="nucleotide sequence ID" value="NZ_PYHP01000042.1"/>
</dbReference>
<feature type="domain" description="Hint" evidence="4">
    <location>
        <begin position="1437"/>
        <end position="1531"/>
    </location>
</feature>
<evidence type="ECO:0000313" key="5">
    <source>
        <dbReference type="EMBL" id="PUA38271.1"/>
    </source>
</evidence>
<dbReference type="InterPro" id="IPR006141">
    <property type="entry name" value="Intein_N"/>
</dbReference>
<dbReference type="SUPFAM" id="SSF51294">
    <property type="entry name" value="Hedgehog/intein (Hint) domain"/>
    <property type="match status" value="1"/>
</dbReference>
<reference evidence="5 6" key="1">
    <citation type="submission" date="2018-03" db="EMBL/GenBank/DDBJ databases">
        <title>Genome sequence of Paenibacillus elgii strain AC13 an antimicrobial compound producing bacteria.</title>
        <authorList>
            <person name="Kurokawa A.S."/>
            <person name="Araujo J.F."/>
            <person name="Costa R.A."/>
            <person name="Ortega D.B."/>
            <person name="Pires A.S."/>
            <person name="Pappas G.J.Jr."/>
            <person name="Franco O.L."/>
            <person name="Barreto C."/>
            <person name="Magalhaes B.S."/>
            <person name="Kruger R.H."/>
        </authorList>
    </citation>
    <scope>NUCLEOTIDE SEQUENCE [LARGE SCALE GENOMIC DNA]</scope>
    <source>
        <strain evidence="5 6">AC13</strain>
    </source>
</reference>
<dbReference type="InterPro" id="IPR031325">
    <property type="entry name" value="RHS_repeat"/>
</dbReference>
<dbReference type="InterPro" id="IPR056823">
    <property type="entry name" value="TEN-like_YD-shell"/>
</dbReference>
<dbReference type="Pfam" id="PF07591">
    <property type="entry name" value="PT-HINT"/>
    <property type="match status" value="1"/>
</dbReference>
<feature type="signal peptide" evidence="3">
    <location>
        <begin position="1"/>
        <end position="23"/>
    </location>
</feature>
<dbReference type="InterPro" id="IPR030934">
    <property type="entry name" value="Intein_C"/>
</dbReference>
<dbReference type="Gene3D" id="2.180.10.10">
    <property type="entry name" value="RHS repeat-associated core"/>
    <property type="match status" value="4"/>
</dbReference>
<dbReference type="NCBIfam" id="TIGR01643">
    <property type="entry name" value="YD_repeat_2x"/>
    <property type="match status" value="4"/>
</dbReference>
<keyword evidence="3" id="KW-0732">Signal</keyword>
<dbReference type="GO" id="GO:0016539">
    <property type="term" value="P:intein-mediated protein splicing"/>
    <property type="evidence" value="ECO:0007669"/>
    <property type="project" value="InterPro"/>
</dbReference>
<evidence type="ECO:0000259" key="4">
    <source>
        <dbReference type="SMART" id="SM00306"/>
    </source>
</evidence>
<dbReference type="SMART" id="SM00306">
    <property type="entry name" value="HintN"/>
    <property type="match status" value="1"/>
</dbReference>
<dbReference type="Pfam" id="PF05593">
    <property type="entry name" value="RHS_repeat"/>
    <property type="match status" value="2"/>
</dbReference>
<evidence type="ECO:0000313" key="6">
    <source>
        <dbReference type="Proteomes" id="UP000244184"/>
    </source>
</evidence>
<evidence type="ECO:0000256" key="2">
    <source>
        <dbReference type="SAM" id="MobiDB-lite"/>
    </source>
</evidence>
<sequence>MKRIISSLLSLILFFSLITPTFAAEKDFMGLLLTSFKTDSSKISSPTKASSLNGVQSSLTDKIGSAIGAINSIASITDSVYGSVYNSVYRAKRSLAAGQIVEPVNLKPNDAPYQIHSEYDSVSTVSGDLSIRMTDMTITGKNGLSFSLTRQYSAAESTMYVIGGEHSDTIGRRVAPIGVGWSWDLPRISNGNITLGHRLGRGTYPSDSFAVEEHYDNRHVYRGVGYPWNDVIIKHGGGIMNLEGLSYYFDVRDGWLVQIVDKYNNKIDFTYDFVGDWGEKVLKSISTEGDETINIDYHSSGITLTKGNQKVEYKLFTYIEPINRTEVKRLSSVIDAEGRTTTYNYTEKPTNYGHNMNTRPLLLTKVDHPTGASSVYSFEDEPILRCQFPRWGNEQNYRIKGKSIEFKQEDGSIKTFKQESFRYEGDVGGDCENDFSFYVYHDDGLTQTKYTNKRDNLDRMTQPPETPPFIYQTNITKTSVRNGVTYTISTDQQYNEARHLPYPDKVTTAYTAQGQSHTTTTSREFDLYGNVLWSTDPMGITTNYDYDPKTHLLSSIAQPIYNNQKRYTLLDRNDKNKVTKERVFENNLNGKLLSETRYEDIDPYGNPRKIITKTDDAKENETLVEYGPQYHSRFPTKTITDVTNVDGATSKITQQYYYNPTLGKVTTIIDGKGYATNYDYDKLGRVTKATNPDKSVVTLQYDDVKNSILITDEEGVKTYTQWNPIGWKIATGVSELDIRSKFGYDSYGRLEWSEDARGNRNWFGYDQWSRQNKITYPDSSVATVEYNDIQRMKVSTDAEGYKITETLDPLDRTIKREETKLVNGQPVVQILGTFIYDAADKVRESTDGRDNRTKFDYDALGRLTGVTNAKNEFTKYEYTSKDRLNLFKIVFPDKTERSKKYDELGRTIQTIAPDQAVEKFYYDPNNNLLTYVDRKGQVTTNDYDNRNKLRSSALGNETITYDYDATGKRKLMQDNTGTTNYHYNELGQLDILTYPDGRTIQYSYYRQGNRKTMTDPFGYVTTYGYDNRNRLTGVGPNENDWDTKYEYKHNDLLAAIVQRNGVSGTYEYEGLNLTGLSQKKQGASLNTFAYGYDNNRNQTSKTENGTRHEFSYDALNRIGTSSQFGEQYTYDSRGNRQTMQSSSSPNLSGASYRYDERNRLVQATTDDGKNVTYRYNGDGLLYERTENGQTVRYYYDGANIIAEGTVANGSAALKARYIRGNGLAARADASGAKTYYLHNGHGDVVGLADGSGNVLNQYTYDIWGNPLTVTEQVPQPFRYSGEFWDNSAHLQYLRARWYDPTVGRFMSQDTNEGDINNPLSLNLYTYVHNNPLRYVDPSGQIACGLNQECHQYFNEVGNVFVGALENVQNAIQDASDYVQESQFVQDALNTMGPGTAIGKASLKAAKEAAKEAPGLWNKTKGAAKSLLEKTKSLISECNCFAPGTKVVTDEGEKNIEDIQVGDKVLSKNEETGEVSYKEVTATFNHETDEIYQIRVGDQVIESTYNHPFWVEGKGWTYVKDLKVGDLLVQSDGNTLKIDSIELEYKQVTVYNMTVDEFHTYFVSDLGIWVHNTGGCDFADVSNYKKWTSVGSQKNWLKENGFKEGKQYRTDILKTDVADKNGNKIGEIHYFQKDVNDPNKYVPTHFQYVDPKTGKTTAEHYYFD</sequence>
<feature type="region of interest" description="Disordered" evidence="2">
    <location>
        <begin position="1133"/>
        <end position="1153"/>
    </location>
</feature>
<dbReference type="InterPro" id="IPR022385">
    <property type="entry name" value="Rhs_assc_core"/>
</dbReference>
<keyword evidence="1" id="KW-0677">Repeat</keyword>
<dbReference type="InterPro" id="IPR003587">
    <property type="entry name" value="Hint_dom_N"/>
</dbReference>
<evidence type="ECO:0000256" key="3">
    <source>
        <dbReference type="SAM" id="SignalP"/>
    </source>
</evidence>
<feature type="compositionally biased region" description="Polar residues" evidence="2">
    <location>
        <begin position="1133"/>
        <end position="1149"/>
    </location>
</feature>
<proteinExistence type="predicted"/>
<organism evidence="5 6">
    <name type="scientific">Paenibacillus elgii</name>
    <dbReference type="NCBI Taxonomy" id="189691"/>
    <lineage>
        <taxon>Bacteria</taxon>
        <taxon>Bacillati</taxon>
        <taxon>Bacillota</taxon>
        <taxon>Bacilli</taxon>
        <taxon>Bacillales</taxon>
        <taxon>Paenibacillaceae</taxon>
        <taxon>Paenibacillus</taxon>
    </lineage>
</organism>
<dbReference type="PANTHER" id="PTHR32305:SF15">
    <property type="entry name" value="PROTEIN RHSA-RELATED"/>
    <property type="match status" value="1"/>
</dbReference>
<name>A0A2T6G286_9BACL</name>